<evidence type="ECO:0000313" key="3">
    <source>
        <dbReference type="Proteomes" id="UP001418222"/>
    </source>
</evidence>
<dbReference type="Proteomes" id="UP001418222">
    <property type="component" value="Unassembled WGS sequence"/>
</dbReference>
<protein>
    <recommendedName>
        <fullName evidence="4">Vitellogenin-like protein</fullName>
    </recommendedName>
</protein>
<sequence>MGEKVTEGGGGMPEDMAEAATQCSNHPFRRNPSGICAFCLQEKLRKLVSSSKSSDPFLISTNPPPSSSSSPPSFASDADPHSFSSSTSSTRRISFLSAKHHRRKMKTPAPAAAQSTAAPLHRIAATTANPSDEVVVLNRSKSFALTDASGSPHKKSFWSFFTLANSSSALISPFGNKRRSAASSAASSLPAAGNGGADLPKTGTKENEKTPHRQQEEASSTGNDDALSGSPTGSQASSSFGRKVARSRSVGCGSRSFSGDFLERISNGFGDCTLRRVESHREAKSKASSHRRGLHADEDSEEQIKERVKCGGIFVGLGISSSIYWFSGADGCSESCGHLPGTRRGSIPHGRSKGWSWALASPMSRAFWHGGVGSQSTIIAAGVAVAGSHSETLQC</sequence>
<evidence type="ECO:0008006" key="4">
    <source>
        <dbReference type="Google" id="ProtNLM"/>
    </source>
</evidence>
<dbReference type="AlphaFoldDB" id="A0AAP0GBQ7"/>
<gene>
    <name evidence="2" type="ORF">KSP39_PZI005340</name>
</gene>
<feature type="compositionally biased region" description="Low complexity" evidence="1">
    <location>
        <begin position="228"/>
        <end position="241"/>
    </location>
</feature>
<comment type="caution">
    <text evidence="2">The sequence shown here is derived from an EMBL/GenBank/DDBJ whole genome shotgun (WGS) entry which is preliminary data.</text>
</comment>
<feature type="compositionally biased region" description="Basic and acidic residues" evidence="1">
    <location>
        <begin position="203"/>
        <end position="216"/>
    </location>
</feature>
<feature type="region of interest" description="Disordered" evidence="1">
    <location>
        <begin position="51"/>
        <end position="118"/>
    </location>
</feature>
<feature type="region of interest" description="Disordered" evidence="1">
    <location>
        <begin position="1"/>
        <end position="26"/>
    </location>
</feature>
<name>A0AAP0GBQ7_9ASPA</name>
<accession>A0AAP0GBQ7</accession>
<evidence type="ECO:0000256" key="1">
    <source>
        <dbReference type="SAM" id="MobiDB-lite"/>
    </source>
</evidence>
<proteinExistence type="predicted"/>
<organism evidence="2 3">
    <name type="scientific">Platanthera zijinensis</name>
    <dbReference type="NCBI Taxonomy" id="2320716"/>
    <lineage>
        <taxon>Eukaryota</taxon>
        <taxon>Viridiplantae</taxon>
        <taxon>Streptophyta</taxon>
        <taxon>Embryophyta</taxon>
        <taxon>Tracheophyta</taxon>
        <taxon>Spermatophyta</taxon>
        <taxon>Magnoliopsida</taxon>
        <taxon>Liliopsida</taxon>
        <taxon>Asparagales</taxon>
        <taxon>Orchidaceae</taxon>
        <taxon>Orchidoideae</taxon>
        <taxon>Orchideae</taxon>
        <taxon>Orchidinae</taxon>
        <taxon>Platanthera</taxon>
    </lineage>
</organism>
<feature type="region of interest" description="Disordered" evidence="1">
    <location>
        <begin position="282"/>
        <end position="302"/>
    </location>
</feature>
<dbReference type="PANTHER" id="PTHR34460">
    <property type="entry name" value="VITELLOGENIN-LIKE PROTEIN"/>
    <property type="match status" value="1"/>
</dbReference>
<feature type="compositionally biased region" description="Low complexity" evidence="1">
    <location>
        <begin position="107"/>
        <end position="118"/>
    </location>
</feature>
<keyword evidence="3" id="KW-1185">Reference proteome</keyword>
<feature type="region of interest" description="Disordered" evidence="1">
    <location>
        <begin position="185"/>
        <end position="242"/>
    </location>
</feature>
<dbReference type="PANTHER" id="PTHR34460:SF2">
    <property type="entry name" value="OS04G0405500 PROTEIN"/>
    <property type="match status" value="1"/>
</dbReference>
<reference evidence="2 3" key="1">
    <citation type="journal article" date="2022" name="Nat. Plants">
        <title>Genomes of leafy and leafless Platanthera orchids illuminate the evolution of mycoheterotrophy.</title>
        <authorList>
            <person name="Li M.H."/>
            <person name="Liu K.W."/>
            <person name="Li Z."/>
            <person name="Lu H.C."/>
            <person name="Ye Q.L."/>
            <person name="Zhang D."/>
            <person name="Wang J.Y."/>
            <person name="Li Y.F."/>
            <person name="Zhong Z.M."/>
            <person name="Liu X."/>
            <person name="Yu X."/>
            <person name="Liu D.K."/>
            <person name="Tu X.D."/>
            <person name="Liu B."/>
            <person name="Hao Y."/>
            <person name="Liao X.Y."/>
            <person name="Jiang Y.T."/>
            <person name="Sun W.H."/>
            <person name="Chen J."/>
            <person name="Chen Y.Q."/>
            <person name="Ai Y."/>
            <person name="Zhai J.W."/>
            <person name="Wu S.S."/>
            <person name="Zhou Z."/>
            <person name="Hsiao Y.Y."/>
            <person name="Wu W.L."/>
            <person name="Chen Y.Y."/>
            <person name="Lin Y.F."/>
            <person name="Hsu J.L."/>
            <person name="Li C.Y."/>
            <person name="Wang Z.W."/>
            <person name="Zhao X."/>
            <person name="Zhong W.Y."/>
            <person name="Ma X.K."/>
            <person name="Ma L."/>
            <person name="Huang J."/>
            <person name="Chen G.Z."/>
            <person name="Huang M.Z."/>
            <person name="Huang L."/>
            <person name="Peng D.H."/>
            <person name="Luo Y.B."/>
            <person name="Zou S.Q."/>
            <person name="Chen S.P."/>
            <person name="Lan S."/>
            <person name="Tsai W.C."/>
            <person name="Van de Peer Y."/>
            <person name="Liu Z.J."/>
        </authorList>
    </citation>
    <scope>NUCLEOTIDE SEQUENCE [LARGE SCALE GENOMIC DNA]</scope>
    <source>
        <strain evidence="2">Lor287</strain>
    </source>
</reference>
<dbReference type="EMBL" id="JBBWWQ010000004">
    <property type="protein sequence ID" value="KAK8949639.1"/>
    <property type="molecule type" value="Genomic_DNA"/>
</dbReference>
<evidence type="ECO:0000313" key="2">
    <source>
        <dbReference type="EMBL" id="KAK8949639.1"/>
    </source>
</evidence>
<feature type="compositionally biased region" description="Low complexity" evidence="1">
    <location>
        <begin position="67"/>
        <end position="97"/>
    </location>
</feature>